<sequence>MPIKAFKFKLLKTDNSKQELWAIQKINYYVSNNDQHNVKTSVDIKASRLNHLALLELLFSLVEHPLWKDVIRVLGPGYYCLIYQALFGPLLDMVYDISDKI</sequence>
<dbReference type="AlphaFoldDB" id="A0AAD9J4J4"/>
<evidence type="ECO:0000313" key="1">
    <source>
        <dbReference type="EMBL" id="KAK2145926.1"/>
    </source>
</evidence>
<proteinExistence type="predicted"/>
<dbReference type="EMBL" id="JAODUP010000646">
    <property type="protein sequence ID" value="KAK2145926.1"/>
    <property type="molecule type" value="Genomic_DNA"/>
</dbReference>
<gene>
    <name evidence="1" type="ORF">LSH36_646g00014</name>
</gene>
<accession>A0AAD9J4J4</accession>
<name>A0AAD9J4J4_9ANNE</name>
<evidence type="ECO:0000313" key="2">
    <source>
        <dbReference type="Proteomes" id="UP001208570"/>
    </source>
</evidence>
<organism evidence="1 2">
    <name type="scientific">Paralvinella palmiformis</name>
    <dbReference type="NCBI Taxonomy" id="53620"/>
    <lineage>
        <taxon>Eukaryota</taxon>
        <taxon>Metazoa</taxon>
        <taxon>Spiralia</taxon>
        <taxon>Lophotrochozoa</taxon>
        <taxon>Annelida</taxon>
        <taxon>Polychaeta</taxon>
        <taxon>Sedentaria</taxon>
        <taxon>Canalipalpata</taxon>
        <taxon>Terebellida</taxon>
        <taxon>Terebelliformia</taxon>
        <taxon>Alvinellidae</taxon>
        <taxon>Paralvinella</taxon>
    </lineage>
</organism>
<comment type="caution">
    <text evidence="1">The sequence shown here is derived from an EMBL/GenBank/DDBJ whole genome shotgun (WGS) entry which is preliminary data.</text>
</comment>
<dbReference type="Proteomes" id="UP001208570">
    <property type="component" value="Unassembled WGS sequence"/>
</dbReference>
<keyword evidence="2" id="KW-1185">Reference proteome</keyword>
<reference evidence="1" key="1">
    <citation type="journal article" date="2023" name="Mol. Biol. Evol.">
        <title>Third-Generation Sequencing Reveals the Adaptive Role of the Epigenome in Three Deep-Sea Polychaetes.</title>
        <authorList>
            <person name="Perez M."/>
            <person name="Aroh O."/>
            <person name="Sun Y."/>
            <person name="Lan Y."/>
            <person name="Juniper S.K."/>
            <person name="Young C.R."/>
            <person name="Angers B."/>
            <person name="Qian P.Y."/>
        </authorList>
    </citation>
    <scope>NUCLEOTIDE SEQUENCE</scope>
    <source>
        <strain evidence="1">P08H-3</strain>
    </source>
</reference>
<protein>
    <submittedName>
        <fullName evidence="1">Uncharacterized protein</fullName>
    </submittedName>
</protein>